<protein>
    <submittedName>
        <fullName evidence="1">Aspartic peptidase domain-containing protein</fullName>
    </submittedName>
</protein>
<dbReference type="Proteomes" id="UP000724584">
    <property type="component" value="Unassembled WGS sequence"/>
</dbReference>
<accession>A0ACB7PPE2</accession>
<dbReference type="EMBL" id="JAGIZQ010000001">
    <property type="protein sequence ID" value="KAH6650210.1"/>
    <property type="molecule type" value="Genomic_DNA"/>
</dbReference>
<proteinExistence type="predicted"/>
<gene>
    <name evidence="1" type="ORF">F5144DRAFT_37687</name>
</gene>
<reference evidence="1 2" key="1">
    <citation type="journal article" date="2021" name="Nat. Commun.">
        <title>Genetic determinants of endophytism in the Arabidopsis root mycobiome.</title>
        <authorList>
            <person name="Mesny F."/>
            <person name="Miyauchi S."/>
            <person name="Thiergart T."/>
            <person name="Pickel B."/>
            <person name="Atanasova L."/>
            <person name="Karlsson M."/>
            <person name="Huettel B."/>
            <person name="Barry K.W."/>
            <person name="Haridas S."/>
            <person name="Chen C."/>
            <person name="Bauer D."/>
            <person name="Andreopoulos W."/>
            <person name="Pangilinan J."/>
            <person name="LaButti K."/>
            <person name="Riley R."/>
            <person name="Lipzen A."/>
            <person name="Clum A."/>
            <person name="Drula E."/>
            <person name="Henrissat B."/>
            <person name="Kohler A."/>
            <person name="Grigoriev I.V."/>
            <person name="Martin F.M."/>
            <person name="Hacquard S."/>
        </authorList>
    </citation>
    <scope>NUCLEOTIDE SEQUENCE [LARGE SCALE GENOMIC DNA]</scope>
    <source>
        <strain evidence="1 2">MPI-SDFR-AT-0079</strain>
    </source>
</reference>
<comment type="caution">
    <text evidence="1">The sequence shown here is derived from an EMBL/GenBank/DDBJ whole genome shotgun (WGS) entry which is preliminary data.</text>
</comment>
<keyword evidence="2" id="KW-1185">Reference proteome</keyword>
<organism evidence="1 2">
    <name type="scientific">Chaetomium tenue</name>
    <dbReference type="NCBI Taxonomy" id="1854479"/>
    <lineage>
        <taxon>Eukaryota</taxon>
        <taxon>Fungi</taxon>
        <taxon>Dikarya</taxon>
        <taxon>Ascomycota</taxon>
        <taxon>Pezizomycotina</taxon>
        <taxon>Sordariomycetes</taxon>
        <taxon>Sordariomycetidae</taxon>
        <taxon>Sordariales</taxon>
        <taxon>Chaetomiaceae</taxon>
        <taxon>Chaetomium</taxon>
    </lineage>
</organism>
<evidence type="ECO:0000313" key="2">
    <source>
        <dbReference type="Proteomes" id="UP000724584"/>
    </source>
</evidence>
<sequence>MKFAAFAFAASLVAAAPRVVQVHPSDIRPRRLGGNKFKLPQIHNDLFRQHGRGPRALAKAYEKYDIELPTDLIEVVQKILGELGIKPSPKKGTGFRPHGNGGAPYTNETDDQGEVSATPQLFDVEYLAPVEIGTPPQTLMLNFDTGSSDLWVFSSETPSNQQGGQKLYEIEKSSTATRLDNHTWSIHYGDGSRSSGNVYLDTVSVGGVNVFQQAVESATFVSSSFVSDAASSGLLGLGFDSINTVTPKKQKTFISNALESLEMGLFTANLKKAEAGNYNFGFIDDTEFTGPLSFIDVNSTAGFWQFQSTGFSIHGGNSSANNTAASMFVPIAHTAIADTGTTLLMLPAAITQAYYLQVTGARTAAEVGGWVFPCDATLPDLTLHIGAYKAVIPGELMLFAPVDTDELETATVCYGGIQSASGMPFAIYGDVFFKAQFTVFDVEEGRLGFAPKPDL</sequence>
<name>A0ACB7PPE2_9PEZI</name>
<evidence type="ECO:0000313" key="1">
    <source>
        <dbReference type="EMBL" id="KAH6650210.1"/>
    </source>
</evidence>